<organism evidence="1 2">
    <name type="scientific">candidate division TA06 bacterium SM23_40</name>
    <dbReference type="NCBI Taxonomy" id="1703774"/>
    <lineage>
        <taxon>Bacteria</taxon>
        <taxon>Bacteria division TA06</taxon>
    </lineage>
</organism>
<dbReference type="EMBL" id="LJUI01000009">
    <property type="protein sequence ID" value="KPK70815.1"/>
    <property type="molecule type" value="Genomic_DNA"/>
</dbReference>
<dbReference type="Pfam" id="PF07949">
    <property type="entry name" value="YbbR"/>
    <property type="match status" value="1"/>
</dbReference>
<dbReference type="InterPro" id="IPR012505">
    <property type="entry name" value="YbbR"/>
</dbReference>
<dbReference type="AlphaFoldDB" id="A0A0S8GCV9"/>
<protein>
    <recommendedName>
        <fullName evidence="3">YbbR-like domain-containing protein</fullName>
    </recommendedName>
</protein>
<gene>
    <name evidence="1" type="ORF">AMJ82_02200</name>
</gene>
<dbReference type="Gene3D" id="2.170.120.40">
    <property type="entry name" value="YbbR-like domain"/>
    <property type="match status" value="1"/>
</dbReference>
<dbReference type="PANTHER" id="PTHR37804:SF1">
    <property type="entry name" value="CDAA REGULATORY PROTEIN CDAR"/>
    <property type="match status" value="1"/>
</dbReference>
<reference evidence="1 2" key="1">
    <citation type="journal article" date="2015" name="Microbiome">
        <title>Genomic resolution of linkages in carbon, nitrogen, and sulfur cycling among widespread estuary sediment bacteria.</title>
        <authorList>
            <person name="Baker B.J."/>
            <person name="Lazar C.S."/>
            <person name="Teske A.P."/>
            <person name="Dick G.J."/>
        </authorList>
    </citation>
    <scope>NUCLEOTIDE SEQUENCE [LARGE SCALE GENOMIC DNA]</scope>
    <source>
        <strain evidence="1">SM23_40</strain>
    </source>
</reference>
<proteinExistence type="predicted"/>
<evidence type="ECO:0000313" key="2">
    <source>
        <dbReference type="Proteomes" id="UP000051717"/>
    </source>
</evidence>
<sequence>MWDWLRTNLGLKIIALLLALLLWAHVTTERRYEWEFDLPLQLSEAGNDLVLASNPPQAVKVRLRGTGKKLLRLRFGHPFVHYWARDVERGENVLPITPEQLDLVADPEVEVAGVIEPTRMRLTFDRVASKVLPVVASTAGEPARGRLVVGRATAEPAEVTLRGPEGIVRVVPRLETEPVSIEGLSGPETMTASVLPPRGRGFQIEPESVLVHIVIEAERQQQFDSIPVGLVHGRNLEGLVSPSTINLLVSGPESQMATLVADMISVFIDVSDLEPGEYVLPARIDLPPGIALVRADPKVFSVALRRQGRAR</sequence>
<comment type="caution">
    <text evidence="1">The sequence shown here is derived from an EMBL/GenBank/DDBJ whole genome shotgun (WGS) entry which is preliminary data.</text>
</comment>
<dbReference type="PANTHER" id="PTHR37804">
    <property type="entry name" value="CDAA REGULATORY PROTEIN CDAR"/>
    <property type="match status" value="1"/>
</dbReference>
<accession>A0A0S8GCV9</accession>
<dbReference type="Gene3D" id="2.170.120.30">
    <property type="match status" value="2"/>
</dbReference>
<dbReference type="InterPro" id="IPR053154">
    <property type="entry name" value="c-di-AMP_regulator"/>
</dbReference>
<evidence type="ECO:0000313" key="1">
    <source>
        <dbReference type="EMBL" id="KPK70815.1"/>
    </source>
</evidence>
<name>A0A0S8GCV9_UNCT6</name>
<dbReference type="Proteomes" id="UP000051717">
    <property type="component" value="Unassembled WGS sequence"/>
</dbReference>
<evidence type="ECO:0008006" key="3">
    <source>
        <dbReference type="Google" id="ProtNLM"/>
    </source>
</evidence>